<organism evidence="14 15">
    <name type="scientific">Paraglaciecola mesophila</name>
    <dbReference type="NCBI Taxonomy" id="197222"/>
    <lineage>
        <taxon>Bacteria</taxon>
        <taxon>Pseudomonadati</taxon>
        <taxon>Pseudomonadota</taxon>
        <taxon>Gammaproteobacteria</taxon>
        <taxon>Alteromonadales</taxon>
        <taxon>Alteromonadaceae</taxon>
        <taxon>Paraglaciecola</taxon>
    </lineage>
</organism>
<evidence type="ECO:0000256" key="8">
    <source>
        <dbReference type="PIRSR" id="PIRSR640255-1"/>
    </source>
</evidence>
<evidence type="ECO:0000256" key="3">
    <source>
        <dbReference type="ARBA" id="ARBA00022722"/>
    </source>
</evidence>
<dbReference type="InterPro" id="IPR044925">
    <property type="entry name" value="His-Me_finger_sf"/>
</dbReference>
<dbReference type="InterPro" id="IPR018524">
    <property type="entry name" value="DNA/RNA_endonuclease_AS"/>
</dbReference>
<evidence type="ECO:0000256" key="10">
    <source>
        <dbReference type="RuleBase" id="RU366055"/>
    </source>
</evidence>
<evidence type="ECO:0000256" key="6">
    <source>
        <dbReference type="ARBA" id="ARBA00022801"/>
    </source>
</evidence>
<dbReference type="Proteomes" id="UP000464524">
    <property type="component" value="Plasmid unnamed"/>
</dbReference>
<reference evidence="14 15" key="1">
    <citation type="submission" date="2019-12" db="EMBL/GenBank/DDBJ databases">
        <title>Genome sequencing and assembly of endphytes of Porphyra tenera.</title>
        <authorList>
            <person name="Park J.M."/>
            <person name="Shin R."/>
            <person name="Jo S.H."/>
        </authorList>
    </citation>
    <scope>NUCLEOTIDE SEQUENCE [LARGE SCALE GENOMIC DNA]</scope>
    <source>
        <strain evidence="14 15">GPM4</strain>
        <plasmid evidence="14 15">unnamed</plasmid>
    </source>
</reference>
<dbReference type="InterPro" id="IPR020821">
    <property type="entry name" value="ENPP1-3/EXOG-like_nuc-like"/>
</dbReference>
<dbReference type="AlphaFoldDB" id="A0A857JPJ7"/>
<evidence type="ECO:0000256" key="4">
    <source>
        <dbReference type="ARBA" id="ARBA00022723"/>
    </source>
</evidence>
<dbReference type="InterPro" id="IPR044929">
    <property type="entry name" value="DNA/RNA_non-sp_Endonuclease_sf"/>
</dbReference>
<feature type="chain" id="PRO_5032913911" description="Endonuclease" evidence="11">
    <location>
        <begin position="24"/>
        <end position="212"/>
    </location>
</feature>
<name>A0A857JPJ7_9ALTE</name>
<dbReference type="Pfam" id="PF01223">
    <property type="entry name" value="Endonuclease_NS"/>
    <property type="match status" value="1"/>
</dbReference>
<dbReference type="KEGG" id="pmes:FX988_04297"/>
<dbReference type="GO" id="GO:0004519">
    <property type="term" value="F:endonuclease activity"/>
    <property type="evidence" value="ECO:0007669"/>
    <property type="project" value="UniProtKB-UniRule"/>
</dbReference>
<dbReference type="GO" id="GO:0046872">
    <property type="term" value="F:metal ion binding"/>
    <property type="evidence" value="ECO:0007669"/>
    <property type="project" value="UniProtKB-KW"/>
</dbReference>
<evidence type="ECO:0000259" key="12">
    <source>
        <dbReference type="SMART" id="SM00477"/>
    </source>
</evidence>
<keyword evidence="4 9" id="KW-0479">Metal-binding</keyword>
<comment type="cofactor">
    <cofactor evidence="1 10">
        <name>Mg(2+)</name>
        <dbReference type="ChEBI" id="CHEBI:18420"/>
    </cofactor>
</comment>
<dbReference type="SMART" id="SM00892">
    <property type="entry name" value="Endonuclease_NS"/>
    <property type="match status" value="1"/>
</dbReference>
<dbReference type="PANTHER" id="PTHR13966">
    <property type="entry name" value="ENDONUCLEASE RELATED"/>
    <property type="match status" value="1"/>
</dbReference>
<dbReference type="PANTHER" id="PTHR13966:SF5">
    <property type="entry name" value="ENDONUCLEASE G, MITOCHONDRIAL"/>
    <property type="match status" value="1"/>
</dbReference>
<geneLocation type="plasmid" evidence="14 15">
    <name>unnamed</name>
</geneLocation>
<evidence type="ECO:0000256" key="2">
    <source>
        <dbReference type="ARBA" id="ARBA00010052"/>
    </source>
</evidence>
<comment type="similarity">
    <text evidence="2 10">Belongs to the DNA/RNA non-specific endonuclease family.</text>
</comment>
<evidence type="ECO:0000313" key="15">
    <source>
        <dbReference type="Proteomes" id="UP000464524"/>
    </source>
</evidence>
<dbReference type="RefSeq" id="WP_160182265.1">
    <property type="nucleotide sequence ID" value="NZ_CP047657.1"/>
</dbReference>
<gene>
    <name evidence="14" type="ORF">FX988_04297</name>
</gene>
<dbReference type="PROSITE" id="PS01070">
    <property type="entry name" value="NUCLEASE_NON_SPEC"/>
    <property type="match status" value="1"/>
</dbReference>
<evidence type="ECO:0000256" key="9">
    <source>
        <dbReference type="PIRSR" id="PIRSR640255-2"/>
    </source>
</evidence>
<dbReference type="EC" id="3.1.30.-" evidence="10"/>
<evidence type="ECO:0000256" key="7">
    <source>
        <dbReference type="ARBA" id="ARBA00022842"/>
    </source>
</evidence>
<dbReference type="InterPro" id="IPR001604">
    <property type="entry name" value="Endo_G_ENPP1-like_dom"/>
</dbReference>
<feature type="domain" description="ENPP1-3/EXOG-like endonuclease/phosphodiesterase" evidence="12">
    <location>
        <begin position="77"/>
        <end position="212"/>
    </location>
</feature>
<feature type="domain" description="DNA/RNA non-specific endonuclease/pyrophosphatase/phosphodiesterase" evidence="13">
    <location>
        <begin position="76"/>
        <end position="212"/>
    </location>
</feature>
<accession>A0A857JPJ7</accession>
<feature type="signal peptide" evidence="11">
    <location>
        <begin position="1"/>
        <end position="23"/>
    </location>
</feature>
<evidence type="ECO:0000259" key="13">
    <source>
        <dbReference type="SMART" id="SM00892"/>
    </source>
</evidence>
<feature type="binding site" evidence="9">
    <location>
        <position position="171"/>
    </location>
    <ligand>
        <name>Mg(2+)</name>
        <dbReference type="ChEBI" id="CHEBI:18420"/>
        <note>catalytic</note>
    </ligand>
</feature>
<evidence type="ECO:0000256" key="11">
    <source>
        <dbReference type="SAM" id="SignalP"/>
    </source>
</evidence>
<keyword evidence="11" id="KW-0732">Signal</keyword>
<dbReference type="InterPro" id="IPR040255">
    <property type="entry name" value="Non-specific_endonuclease"/>
</dbReference>
<dbReference type="SUPFAM" id="SSF54060">
    <property type="entry name" value="His-Me finger endonucleases"/>
    <property type="match status" value="1"/>
</dbReference>
<proteinExistence type="inferred from homology"/>
<dbReference type="GO" id="GO:0016787">
    <property type="term" value="F:hydrolase activity"/>
    <property type="evidence" value="ECO:0007669"/>
    <property type="project" value="UniProtKB-KW"/>
</dbReference>
<sequence length="212" mass="23935">MKISRIVLGLGLSLLISSHLVHAKSRNCNASEKAQGNAYLLRIESDQALKASLIREHLPLGIPQSFVHSSTEEVLVNGGYVMAYDHDLRTSLWTGYHLTLADRDGVKGKDRVNCFRPDPRIETDGPVLSDYKEPVFDRGHLANDADLKDELIEQINSYVMTNMSPQQCRFNRGIWLSAENLVRQWASRYKDIYVITGAVYDQDGDRLRDADS</sequence>
<keyword evidence="7" id="KW-0460">Magnesium</keyword>
<dbReference type="OrthoDB" id="9811262at2"/>
<keyword evidence="15" id="KW-1185">Reference proteome</keyword>
<evidence type="ECO:0000313" key="14">
    <source>
        <dbReference type="EMBL" id="QHJ14015.1"/>
    </source>
</evidence>
<evidence type="ECO:0000256" key="5">
    <source>
        <dbReference type="ARBA" id="ARBA00022759"/>
    </source>
</evidence>
<feature type="active site" description="Proton acceptor" evidence="8">
    <location>
        <position position="140"/>
    </location>
</feature>
<dbReference type="Gene3D" id="3.40.570.10">
    <property type="entry name" value="Extracellular Endonuclease, subunit A"/>
    <property type="match status" value="1"/>
</dbReference>
<dbReference type="GO" id="GO:0003676">
    <property type="term" value="F:nucleic acid binding"/>
    <property type="evidence" value="ECO:0007669"/>
    <property type="project" value="InterPro"/>
</dbReference>
<keyword evidence="6 10" id="KW-0378">Hydrolase</keyword>
<keyword evidence="3 10" id="KW-0540">Nuclease</keyword>
<keyword evidence="14" id="KW-0614">Plasmid</keyword>
<protein>
    <recommendedName>
        <fullName evidence="10">Endonuclease</fullName>
        <ecNumber evidence="10">3.1.30.-</ecNumber>
    </recommendedName>
</protein>
<dbReference type="EMBL" id="CP047657">
    <property type="protein sequence ID" value="QHJ14015.1"/>
    <property type="molecule type" value="Genomic_DNA"/>
</dbReference>
<keyword evidence="5 10" id="KW-0255">Endonuclease</keyword>
<evidence type="ECO:0000256" key="1">
    <source>
        <dbReference type="ARBA" id="ARBA00001946"/>
    </source>
</evidence>
<dbReference type="SMART" id="SM00477">
    <property type="entry name" value="NUC"/>
    <property type="match status" value="1"/>
</dbReference>